<dbReference type="Proteomes" id="UP000641853">
    <property type="component" value="Unassembled WGS sequence"/>
</dbReference>
<dbReference type="OrthoDB" id="2560628at2759"/>
<comment type="caution">
    <text evidence="3">The sequence shown here is derived from an EMBL/GenBank/DDBJ whole genome shotgun (WGS) entry which is preliminary data.</text>
</comment>
<dbReference type="PANTHER" id="PTHR42109">
    <property type="entry name" value="UNPLACED GENOMIC SCAFFOLD UM_SCAF_CONTIG_1.265, WHOLE GENOME SHOTGUN SEQUENCE"/>
    <property type="match status" value="1"/>
</dbReference>
<name>A0A8H6PVU8_9EURO</name>
<feature type="transmembrane region" description="Helical" evidence="1">
    <location>
        <begin position="134"/>
        <end position="154"/>
    </location>
</feature>
<evidence type="ECO:0000259" key="2">
    <source>
        <dbReference type="Pfam" id="PF24800"/>
    </source>
</evidence>
<dbReference type="InterPro" id="IPR056119">
    <property type="entry name" value="DUF7702"/>
</dbReference>
<proteinExistence type="predicted"/>
<reference evidence="3" key="1">
    <citation type="submission" date="2020-06" db="EMBL/GenBank/DDBJ databases">
        <title>Draft genome sequences of strains closely related to Aspergillus parafelis and Aspergillus hiratsukae.</title>
        <authorList>
            <person name="Dos Santos R.A.C."/>
            <person name="Rivero-Menendez O."/>
            <person name="Steenwyk J.L."/>
            <person name="Mead M.E."/>
            <person name="Goldman G.H."/>
            <person name="Alastruey-Izquierdo A."/>
            <person name="Rokas A."/>
        </authorList>
    </citation>
    <scope>NUCLEOTIDE SEQUENCE</scope>
    <source>
        <strain evidence="3">CNM-CM5623</strain>
        <strain evidence="4">CNM-CM7691</strain>
    </source>
</reference>
<feature type="domain" description="DUF7702" evidence="2">
    <location>
        <begin position="4"/>
        <end position="233"/>
    </location>
</feature>
<feature type="transmembrane region" description="Helical" evidence="1">
    <location>
        <begin position="6"/>
        <end position="24"/>
    </location>
</feature>
<keyword evidence="1" id="KW-0812">Transmembrane</keyword>
<dbReference type="EMBL" id="JACBAG010001864">
    <property type="protein sequence ID" value="KAF7179330.1"/>
    <property type="molecule type" value="Genomic_DNA"/>
</dbReference>
<feature type="transmembrane region" description="Helical" evidence="1">
    <location>
        <begin position="95"/>
        <end position="114"/>
    </location>
</feature>
<feature type="transmembrane region" description="Helical" evidence="1">
    <location>
        <begin position="211"/>
        <end position="230"/>
    </location>
</feature>
<dbReference type="Pfam" id="PF24800">
    <property type="entry name" value="DUF7702"/>
    <property type="match status" value="1"/>
</dbReference>
<evidence type="ECO:0000313" key="3">
    <source>
        <dbReference type="EMBL" id="KAF7161696.1"/>
    </source>
</evidence>
<evidence type="ECO:0000313" key="6">
    <source>
        <dbReference type="Proteomes" id="UP000654922"/>
    </source>
</evidence>
<feature type="transmembrane region" description="Helical" evidence="1">
    <location>
        <begin position="170"/>
        <end position="191"/>
    </location>
</feature>
<feature type="transmembrane region" description="Helical" evidence="1">
    <location>
        <begin position="31"/>
        <end position="52"/>
    </location>
</feature>
<evidence type="ECO:0000256" key="1">
    <source>
        <dbReference type="SAM" id="Phobius"/>
    </source>
</evidence>
<evidence type="ECO:0000313" key="5">
    <source>
        <dbReference type="Proteomes" id="UP000641853"/>
    </source>
</evidence>
<dbReference type="AlphaFoldDB" id="A0A8H6PVU8"/>
<accession>A0A8H6PVU8</accession>
<organism evidence="3 6">
    <name type="scientific">Aspergillus felis</name>
    <dbReference type="NCBI Taxonomy" id="1287682"/>
    <lineage>
        <taxon>Eukaryota</taxon>
        <taxon>Fungi</taxon>
        <taxon>Dikarya</taxon>
        <taxon>Ascomycota</taxon>
        <taxon>Pezizomycotina</taxon>
        <taxon>Eurotiomycetes</taxon>
        <taxon>Eurotiomycetidae</taxon>
        <taxon>Eurotiales</taxon>
        <taxon>Aspergillaceae</taxon>
        <taxon>Aspergillus</taxon>
        <taxon>Aspergillus subgen. Fumigati</taxon>
    </lineage>
</organism>
<dbReference type="EMBL" id="JACBAE010001360">
    <property type="protein sequence ID" value="KAF7161696.1"/>
    <property type="molecule type" value="Genomic_DNA"/>
</dbReference>
<keyword evidence="1" id="KW-0472">Membrane</keyword>
<dbReference type="PANTHER" id="PTHR42109:SF3">
    <property type="entry name" value="INTEGRAL MEMBRANE PROTEIN (AFU_ORTHOLOGUE AFUA_5G00100)"/>
    <property type="match status" value="1"/>
</dbReference>
<gene>
    <name evidence="3" type="ORF">CNMCM5623_007183</name>
    <name evidence="4" type="ORF">CNMCM7691_008263</name>
</gene>
<evidence type="ECO:0000313" key="4">
    <source>
        <dbReference type="EMBL" id="KAF7179330.1"/>
    </source>
</evidence>
<feature type="transmembrane region" description="Helical" evidence="1">
    <location>
        <begin position="58"/>
        <end position="74"/>
    </location>
</feature>
<protein>
    <recommendedName>
        <fullName evidence="2">DUF7702 domain-containing protein</fullName>
    </recommendedName>
</protein>
<keyword evidence="5" id="KW-1185">Reference proteome</keyword>
<keyword evidence="1" id="KW-1133">Transmembrane helix</keyword>
<sequence>MSAFSVAQLAIYSALVCPALYLALCHRRRGLLGWGYLLVFCILRITGGALSIHSSGSGAKIISSVGISPMLLALEGILHEARVYRNRNLNKCLEYAFMAVVHMVVATGVAMVGTGAGGLAGNHPKASDQTNIEVGMALLEACWAVLTISALWTLKDSGEKTVPGVKEGKMLLHGVLLATVFVGIRVLYGLIAESTQKQNLNPVTGSLAIRTVLSLLPELVATLILLFVGFRARHVGEHNRQMVRTGET</sequence>
<dbReference type="Proteomes" id="UP000654922">
    <property type="component" value="Unassembled WGS sequence"/>
</dbReference>